<reference evidence="4" key="3">
    <citation type="submission" date="2016-01" db="EMBL/GenBank/DDBJ databases">
        <authorList>
            <person name="Oliw E.H."/>
        </authorList>
    </citation>
    <scope>NUCLEOTIDE SEQUENCE</scope>
    <source>
        <strain evidence="4">IEC33</strain>
    </source>
</reference>
<gene>
    <name evidence="4" type="ORF">AWB90_16540</name>
    <name evidence="3" type="ORF">AWB91_24045</name>
</gene>
<dbReference type="STRING" id="767916.AWB91_24045"/>
<keyword evidence="6" id="KW-1185">Reference proteome</keyword>
<dbReference type="Proteomes" id="UP000193801">
    <property type="component" value="Unassembled WGS sequence"/>
</dbReference>
<dbReference type="SUPFAM" id="SSF140459">
    <property type="entry name" value="PE/PPE dimer-like"/>
    <property type="match status" value="1"/>
</dbReference>
<evidence type="ECO:0000313" key="5">
    <source>
        <dbReference type="Proteomes" id="UP000193285"/>
    </source>
</evidence>
<dbReference type="Gene3D" id="1.10.287.850">
    <property type="entry name" value="HP0062-like domain"/>
    <property type="match status" value="1"/>
</dbReference>
<accession>A0A1X2A8A7</accession>
<evidence type="ECO:0000313" key="6">
    <source>
        <dbReference type="Proteomes" id="UP000193801"/>
    </source>
</evidence>
<proteinExistence type="predicted"/>
<evidence type="ECO:0000313" key="4">
    <source>
        <dbReference type="EMBL" id="ORW44135.1"/>
    </source>
</evidence>
<dbReference type="OrthoDB" id="4753186at2"/>
<feature type="region of interest" description="Disordered" evidence="1">
    <location>
        <begin position="219"/>
        <end position="263"/>
    </location>
</feature>
<dbReference type="EMBL" id="LQPK01000022">
    <property type="protein sequence ID" value="ORW29109.1"/>
    <property type="molecule type" value="Genomic_DNA"/>
</dbReference>
<name>A0A1X2A8A7_9MYCO</name>
<reference evidence="3" key="2">
    <citation type="submission" date="2016-01" db="EMBL/GenBank/DDBJ databases">
        <authorList>
            <person name="Ana R.F.D.C."/>
            <person name="Tarcisio F."/>
            <person name="Maria L.L."/>
            <person name="Monica P."/>
            <person name="Wana L.O.D.C."/>
            <person name="Elisabetta G."/>
            <person name="Jeann R.D.C.B."/>
            <person name="Veronica D.S."/>
            <person name="Karla V.B.L."/>
            <person name="Roberto B."/>
            <person name="Antonella G."/>
            <person name="Anna F."/>
            <person name="Alessandro M."/>
            <person name="Pamela F."/>
            <person name="Francesca D.L."/>
            <person name="Giulia F.S."/>
            <person name="Sara T."/>
            <person name="Fabio R."/>
            <person name="Olivier J."/>
            <person name="Nicola S."/>
            <person name="Enrico T."/>
        </authorList>
    </citation>
    <scope>NUCLEOTIDE SEQUENCE</scope>
    <source>
        <strain evidence="3">FI-07156</strain>
    </source>
</reference>
<dbReference type="InterPro" id="IPR038332">
    <property type="entry name" value="PPE_sf"/>
</dbReference>
<dbReference type="Pfam" id="PF00934">
    <property type="entry name" value="PE"/>
    <property type="match status" value="1"/>
</dbReference>
<sequence>MSFVFATPEYLAAAASDLANLASAISSANAAALTPTSGVLAAGADEVSAGIAALFGAHAEVYQALSAQAAMFHQQFVELMSGGAAQYALAEAANASPLQTVEQAALGAVGTPTQAAAAAVPAGNGVSPALTVAPSVPPSAFGVGGSGAAGQLVNSVGPAASAVGSGESFGMGGAGFTGSLVAGQNLGAVPAAAATGGPAASSGVIGASEGAAAAEEAGLGGYAGTPLPATMPAAAPAGSSAAVRPATPAYSPAAAAPAESSEE</sequence>
<evidence type="ECO:0000259" key="2">
    <source>
        <dbReference type="Pfam" id="PF00934"/>
    </source>
</evidence>
<feature type="domain" description="PE" evidence="2">
    <location>
        <begin position="4"/>
        <end position="94"/>
    </location>
</feature>
<evidence type="ECO:0000256" key="1">
    <source>
        <dbReference type="SAM" id="MobiDB-lite"/>
    </source>
</evidence>
<dbReference type="InterPro" id="IPR000084">
    <property type="entry name" value="PE-PGRS_N"/>
</dbReference>
<dbReference type="RefSeq" id="WP_085097099.1">
    <property type="nucleotide sequence ID" value="NZ_LQPK01000022.1"/>
</dbReference>
<dbReference type="AlphaFoldDB" id="A0A1X2A8A7"/>
<dbReference type="EMBL" id="LQPN01000053">
    <property type="protein sequence ID" value="ORW44135.1"/>
    <property type="molecule type" value="Genomic_DNA"/>
</dbReference>
<organism evidence="4 5">
    <name type="scientific">Mycobacterium paraense</name>
    <dbReference type="NCBI Taxonomy" id="767916"/>
    <lineage>
        <taxon>Bacteria</taxon>
        <taxon>Bacillati</taxon>
        <taxon>Actinomycetota</taxon>
        <taxon>Actinomycetes</taxon>
        <taxon>Mycobacteriales</taxon>
        <taxon>Mycobacteriaceae</taxon>
        <taxon>Mycobacterium</taxon>
        <taxon>Mycobacterium simiae complex</taxon>
    </lineage>
</organism>
<evidence type="ECO:0000313" key="3">
    <source>
        <dbReference type="EMBL" id="ORW29109.1"/>
    </source>
</evidence>
<protein>
    <recommendedName>
        <fullName evidence="2">PE domain-containing protein</fullName>
    </recommendedName>
</protein>
<feature type="compositionally biased region" description="Low complexity" evidence="1">
    <location>
        <begin position="224"/>
        <end position="263"/>
    </location>
</feature>
<reference evidence="5 6" key="1">
    <citation type="journal article" date="2015" name="Emerg. Microbes Infect.">
        <title>Characterization of 17 strains belonging to the Mycobacterium simiae complex and description of Mycobacterium paraense sp. nov.</title>
        <authorList>
            <person name="Fusco da Costa A.R."/>
            <person name="Fedrizzi T."/>
            <person name="Lopes M.L."/>
            <person name="Pecorari M."/>
            <person name="Oliveira da Costa W.L."/>
            <person name="Giacobazzi E."/>
            <person name="da Costa Bahia J.R."/>
            <person name="De Sanctis V."/>
            <person name="Batista Lima K.V."/>
            <person name="Bertorelli R."/>
            <person name="Grottola A."/>
            <person name="Fabio A."/>
            <person name="Mariottini A."/>
            <person name="Ferretti P."/>
            <person name="Di Leva F."/>
            <person name="Fregni Serpini G."/>
            <person name="Tagliazucchi S."/>
            <person name="Rumpianesi F."/>
            <person name="Jousson O."/>
            <person name="Segata N."/>
            <person name="Tortoli E."/>
        </authorList>
    </citation>
    <scope>NUCLEOTIDE SEQUENCE [LARGE SCALE GENOMIC DNA]</scope>
    <source>
        <strain evidence="3 6">FI-07156</strain>
        <strain evidence="4 5">IEC33</strain>
    </source>
</reference>
<comment type="caution">
    <text evidence="4">The sequence shown here is derived from an EMBL/GenBank/DDBJ whole genome shotgun (WGS) entry which is preliminary data.</text>
</comment>
<dbReference type="Proteomes" id="UP000193285">
    <property type="component" value="Unassembled WGS sequence"/>
</dbReference>